<keyword evidence="1" id="KW-1133">Transmembrane helix</keyword>
<keyword evidence="1" id="KW-0812">Transmembrane</keyword>
<comment type="caution">
    <text evidence="2">The sequence shown here is derived from an EMBL/GenBank/DDBJ whole genome shotgun (WGS) entry which is preliminary data.</text>
</comment>
<keyword evidence="1" id="KW-0472">Membrane</keyword>
<dbReference type="Proteomes" id="UP000544222">
    <property type="component" value="Unassembled WGS sequence"/>
</dbReference>
<dbReference type="EMBL" id="JACHYB010000002">
    <property type="protein sequence ID" value="MBB3188585.1"/>
    <property type="molecule type" value="Genomic_DNA"/>
</dbReference>
<proteinExistence type="predicted"/>
<keyword evidence="3" id="KW-1185">Reference proteome</keyword>
<dbReference type="RefSeq" id="WP_183414331.1">
    <property type="nucleotide sequence ID" value="NZ_JACHYB010000002.1"/>
</dbReference>
<feature type="transmembrane region" description="Helical" evidence="1">
    <location>
        <begin position="7"/>
        <end position="24"/>
    </location>
</feature>
<evidence type="ECO:0000313" key="3">
    <source>
        <dbReference type="Proteomes" id="UP000544222"/>
    </source>
</evidence>
<organism evidence="2 3">
    <name type="scientific">Microbacter margulisiae</name>
    <dbReference type="NCBI Taxonomy" id="1350067"/>
    <lineage>
        <taxon>Bacteria</taxon>
        <taxon>Pseudomonadati</taxon>
        <taxon>Bacteroidota</taxon>
        <taxon>Bacteroidia</taxon>
        <taxon>Bacteroidales</taxon>
        <taxon>Porphyromonadaceae</taxon>
        <taxon>Microbacter</taxon>
    </lineage>
</organism>
<name>A0A7W5H396_9PORP</name>
<sequence>MKRSLKIWLVVSIFIVLIALYGVFNTRLSLTYEATNPADKVASVLQVKAAQSKTLLFWLWLIIGYVVANILLIIAVLLKLKRPDTIHKTDNQ</sequence>
<reference evidence="2 3" key="1">
    <citation type="submission" date="2020-08" db="EMBL/GenBank/DDBJ databases">
        <title>Genomic Encyclopedia of Type Strains, Phase IV (KMG-IV): sequencing the most valuable type-strain genomes for metagenomic binning, comparative biology and taxonomic classification.</title>
        <authorList>
            <person name="Goeker M."/>
        </authorList>
    </citation>
    <scope>NUCLEOTIDE SEQUENCE [LARGE SCALE GENOMIC DNA]</scope>
    <source>
        <strain evidence="2 3">DSM 27471</strain>
    </source>
</reference>
<gene>
    <name evidence="2" type="ORF">FHX64_002783</name>
</gene>
<accession>A0A7W5H396</accession>
<evidence type="ECO:0000256" key="1">
    <source>
        <dbReference type="SAM" id="Phobius"/>
    </source>
</evidence>
<dbReference type="AlphaFoldDB" id="A0A7W5H396"/>
<feature type="transmembrane region" description="Helical" evidence="1">
    <location>
        <begin position="55"/>
        <end position="78"/>
    </location>
</feature>
<evidence type="ECO:0000313" key="2">
    <source>
        <dbReference type="EMBL" id="MBB3188585.1"/>
    </source>
</evidence>
<protein>
    <submittedName>
        <fullName evidence="2">Preprotein translocase subunit SecG</fullName>
    </submittedName>
</protein>